<dbReference type="EMBL" id="CAWUHB010000098">
    <property type="protein sequence ID" value="CAK7235422.1"/>
    <property type="molecule type" value="Genomic_DNA"/>
</dbReference>
<evidence type="ECO:0000313" key="2">
    <source>
        <dbReference type="EMBL" id="CAK7235422.1"/>
    </source>
</evidence>
<dbReference type="Proteomes" id="UP001642405">
    <property type="component" value="Unassembled WGS sequence"/>
</dbReference>
<dbReference type="InterPro" id="IPR054208">
    <property type="entry name" value="DUF6914"/>
</dbReference>
<feature type="region of interest" description="Disordered" evidence="1">
    <location>
        <begin position="60"/>
        <end position="101"/>
    </location>
</feature>
<sequence length="223" mass="24078">MGATVRRNKDRLYVGLYVRRSAGKMAGGEERYHWALLRGPKTEDEDTLYIKYQAVNTDENAAARGSESGSSSSGSSNSNSSNSNSTSLAASPTSPTLPTSPTTWIYDEQSIPPYDMMLLARVLIGKIRNRARFEAVLRNVPVPPANRSSFAWVQAALGALAADAAGSMGKSSNLAWSAVSNAATEYIDHKATEHRYDGRAPVGQFDFSKPATFDLLQGKEIVP</sequence>
<name>A0ABP0CTE7_9PEZI</name>
<accession>A0ABP0CTE7</accession>
<dbReference type="Pfam" id="PF21858">
    <property type="entry name" value="DUF6914"/>
    <property type="match status" value="2"/>
</dbReference>
<gene>
    <name evidence="2" type="ORF">SCUCBS95973_009264</name>
</gene>
<evidence type="ECO:0000256" key="1">
    <source>
        <dbReference type="SAM" id="MobiDB-lite"/>
    </source>
</evidence>
<comment type="caution">
    <text evidence="2">The sequence shown here is derived from an EMBL/GenBank/DDBJ whole genome shotgun (WGS) entry which is preliminary data.</text>
</comment>
<proteinExistence type="predicted"/>
<evidence type="ECO:0000313" key="3">
    <source>
        <dbReference type="Proteomes" id="UP001642405"/>
    </source>
</evidence>
<keyword evidence="3" id="KW-1185">Reference proteome</keyword>
<protein>
    <submittedName>
        <fullName evidence="2">Uncharacterized protein</fullName>
    </submittedName>
</protein>
<organism evidence="2 3">
    <name type="scientific">Sporothrix curviconia</name>
    <dbReference type="NCBI Taxonomy" id="1260050"/>
    <lineage>
        <taxon>Eukaryota</taxon>
        <taxon>Fungi</taxon>
        <taxon>Dikarya</taxon>
        <taxon>Ascomycota</taxon>
        <taxon>Pezizomycotina</taxon>
        <taxon>Sordariomycetes</taxon>
        <taxon>Sordariomycetidae</taxon>
        <taxon>Ophiostomatales</taxon>
        <taxon>Ophiostomataceae</taxon>
        <taxon>Sporothrix</taxon>
    </lineage>
</organism>
<reference evidence="2 3" key="1">
    <citation type="submission" date="2024-01" db="EMBL/GenBank/DDBJ databases">
        <authorList>
            <person name="Allen C."/>
            <person name="Tagirdzhanova G."/>
        </authorList>
    </citation>
    <scope>NUCLEOTIDE SEQUENCE [LARGE SCALE GENOMIC DNA]</scope>
</reference>
<feature type="compositionally biased region" description="Low complexity" evidence="1">
    <location>
        <begin position="68"/>
        <end position="101"/>
    </location>
</feature>